<accession>A0A5B1L8S2</accession>
<feature type="domain" description="EF-hand" evidence="6">
    <location>
        <begin position="39"/>
        <end position="64"/>
    </location>
</feature>
<dbReference type="EMBL" id="VUJV01000006">
    <property type="protein sequence ID" value="KAA1416846.1"/>
    <property type="molecule type" value="Genomic_DNA"/>
</dbReference>
<name>A0A5B1L8S2_9ACTN</name>
<dbReference type="Pfam" id="PF07161">
    <property type="entry name" value="LppX_LprAFG"/>
    <property type="match status" value="1"/>
</dbReference>
<dbReference type="InterPro" id="IPR009830">
    <property type="entry name" value="LppX/LprAFG"/>
</dbReference>
<dbReference type="GO" id="GO:0030313">
    <property type="term" value="C:cell envelope"/>
    <property type="evidence" value="ECO:0007669"/>
    <property type="project" value="UniProtKB-SubCell"/>
</dbReference>
<protein>
    <submittedName>
        <fullName evidence="7">LppX_LprAFG lipoprotein</fullName>
    </submittedName>
</protein>
<evidence type="ECO:0000256" key="4">
    <source>
        <dbReference type="SAM" id="MobiDB-lite"/>
    </source>
</evidence>
<dbReference type="InterPro" id="IPR002048">
    <property type="entry name" value="EF_hand_dom"/>
</dbReference>
<organism evidence="7 8">
    <name type="scientific">Nocardioides humilatus</name>
    <dbReference type="NCBI Taxonomy" id="2607660"/>
    <lineage>
        <taxon>Bacteria</taxon>
        <taxon>Bacillati</taxon>
        <taxon>Actinomycetota</taxon>
        <taxon>Actinomycetes</taxon>
        <taxon>Propionibacteriales</taxon>
        <taxon>Nocardioidaceae</taxon>
        <taxon>Nocardioides</taxon>
    </lineage>
</organism>
<dbReference type="CDD" id="cd16334">
    <property type="entry name" value="LppX-like"/>
    <property type="match status" value="1"/>
</dbReference>
<evidence type="ECO:0000256" key="5">
    <source>
        <dbReference type="SAM" id="SignalP"/>
    </source>
</evidence>
<dbReference type="AlphaFoldDB" id="A0A5B1L8S2"/>
<keyword evidence="8" id="KW-1185">Reference proteome</keyword>
<dbReference type="GO" id="GO:0005509">
    <property type="term" value="F:calcium ion binding"/>
    <property type="evidence" value="ECO:0007669"/>
    <property type="project" value="InterPro"/>
</dbReference>
<dbReference type="Gene3D" id="2.50.20.20">
    <property type="match status" value="1"/>
</dbReference>
<keyword evidence="5" id="KW-0732">Signal</keyword>
<dbReference type="SUPFAM" id="SSF89392">
    <property type="entry name" value="Prokaryotic lipoproteins and lipoprotein localization factors"/>
    <property type="match status" value="1"/>
</dbReference>
<dbReference type="InterPro" id="IPR018247">
    <property type="entry name" value="EF_Hand_1_Ca_BS"/>
</dbReference>
<proteinExistence type="inferred from homology"/>
<keyword evidence="7" id="KW-0449">Lipoprotein</keyword>
<reference evidence="7 8" key="2">
    <citation type="submission" date="2019-09" db="EMBL/GenBank/DDBJ databases">
        <authorList>
            <person name="Jin C."/>
        </authorList>
    </citation>
    <scope>NUCLEOTIDE SEQUENCE [LARGE SCALE GENOMIC DNA]</scope>
    <source>
        <strain evidence="7 8">BN130099</strain>
    </source>
</reference>
<dbReference type="Proteomes" id="UP000325003">
    <property type="component" value="Unassembled WGS sequence"/>
</dbReference>
<feature type="region of interest" description="Disordered" evidence="4">
    <location>
        <begin position="27"/>
        <end position="47"/>
    </location>
</feature>
<dbReference type="PROSITE" id="PS51257">
    <property type="entry name" value="PROKAR_LIPOPROTEIN"/>
    <property type="match status" value="1"/>
</dbReference>
<sequence length="252" mass="26170">MTRRSTVVRRLAAAVLVGGVATASFSACSGGDDPVTENKKLDDDGDGKVTPEEVMAGAKAKLDDTSGVQVSLSTDDEPSDGDYLASAEGVIIADPAAFDGEVAGRVMGVDAADIPVISADGTLYVKVPVLGWQDVDPNDFCAPDPAQLLDPEKGVSPLLTATEDLEAGDSELGGDDNKETLTPFTGTLPGDAVRNILPCAKGDTFDATYRINSDGELTQAEITGEFFSGEDAITYTIDVEDYGVEQEISAPE</sequence>
<evidence type="ECO:0000313" key="8">
    <source>
        <dbReference type="Proteomes" id="UP000325003"/>
    </source>
</evidence>
<comment type="caution">
    <text evidence="7">The sequence shown here is derived from an EMBL/GenBank/DDBJ whole genome shotgun (WGS) entry which is preliminary data.</text>
</comment>
<comment type="similarity">
    <text evidence="2">Belongs to the LppX/LprAFG lipoprotein family.</text>
</comment>
<evidence type="ECO:0000259" key="6">
    <source>
        <dbReference type="PROSITE" id="PS50222"/>
    </source>
</evidence>
<feature type="signal peptide" evidence="5">
    <location>
        <begin position="1"/>
        <end position="26"/>
    </location>
</feature>
<keyword evidence="3" id="KW-1003">Cell membrane</keyword>
<feature type="compositionally biased region" description="Basic and acidic residues" evidence="4">
    <location>
        <begin position="36"/>
        <end position="47"/>
    </location>
</feature>
<dbReference type="PROSITE" id="PS50222">
    <property type="entry name" value="EF_HAND_2"/>
    <property type="match status" value="1"/>
</dbReference>
<evidence type="ECO:0000256" key="1">
    <source>
        <dbReference type="ARBA" id="ARBA00004196"/>
    </source>
</evidence>
<dbReference type="RefSeq" id="WP_149729516.1">
    <property type="nucleotide sequence ID" value="NZ_VUJV01000006.1"/>
</dbReference>
<evidence type="ECO:0000313" key="7">
    <source>
        <dbReference type="EMBL" id="KAA1416846.1"/>
    </source>
</evidence>
<gene>
    <name evidence="7" type="ORF">F0U44_16800</name>
</gene>
<reference evidence="7 8" key="1">
    <citation type="submission" date="2019-09" db="EMBL/GenBank/DDBJ databases">
        <title>Nocardioides panacisoli sp. nov., isolated from the soil of a ginseng field.</title>
        <authorList>
            <person name="Cho C."/>
        </authorList>
    </citation>
    <scope>NUCLEOTIDE SEQUENCE [LARGE SCALE GENOMIC DNA]</scope>
    <source>
        <strain evidence="7 8">BN130099</strain>
    </source>
</reference>
<dbReference type="InterPro" id="IPR029046">
    <property type="entry name" value="LolA/LolB/LppX"/>
</dbReference>
<comment type="subcellular location">
    <subcellularLocation>
        <location evidence="1">Cell envelope</location>
    </subcellularLocation>
</comment>
<evidence type="ECO:0000256" key="3">
    <source>
        <dbReference type="ARBA" id="ARBA00022475"/>
    </source>
</evidence>
<evidence type="ECO:0000256" key="2">
    <source>
        <dbReference type="ARBA" id="ARBA00009194"/>
    </source>
</evidence>
<keyword evidence="3" id="KW-0472">Membrane</keyword>
<feature type="chain" id="PRO_5039694615" evidence="5">
    <location>
        <begin position="27"/>
        <end position="252"/>
    </location>
</feature>
<dbReference type="PROSITE" id="PS00018">
    <property type="entry name" value="EF_HAND_1"/>
    <property type="match status" value="1"/>
</dbReference>